<feature type="region of interest" description="Disordered" evidence="4">
    <location>
        <begin position="305"/>
        <end position="358"/>
    </location>
</feature>
<keyword evidence="1 3" id="KW-0694">RNA-binding</keyword>
<dbReference type="Gene3D" id="4.10.60.10">
    <property type="entry name" value="Zinc finger, CCHC-type"/>
    <property type="match status" value="1"/>
</dbReference>
<reference evidence="7" key="1">
    <citation type="submission" date="2020-11" db="EMBL/GenBank/DDBJ databases">
        <authorList>
            <person name="Tran Van P."/>
        </authorList>
    </citation>
    <scope>NUCLEOTIDE SEQUENCE</scope>
</reference>
<organism evidence="7">
    <name type="scientific">Timema poppense</name>
    <name type="common">Walking stick</name>
    <dbReference type="NCBI Taxonomy" id="170557"/>
    <lineage>
        <taxon>Eukaryota</taxon>
        <taxon>Metazoa</taxon>
        <taxon>Ecdysozoa</taxon>
        <taxon>Arthropoda</taxon>
        <taxon>Hexapoda</taxon>
        <taxon>Insecta</taxon>
        <taxon>Pterygota</taxon>
        <taxon>Neoptera</taxon>
        <taxon>Polyneoptera</taxon>
        <taxon>Phasmatodea</taxon>
        <taxon>Timematodea</taxon>
        <taxon>Timematoidea</taxon>
        <taxon>Timematidae</taxon>
        <taxon>Timema</taxon>
    </lineage>
</organism>
<dbReference type="Gene3D" id="3.30.70.330">
    <property type="match status" value="1"/>
</dbReference>
<dbReference type="InterPro" id="IPR012677">
    <property type="entry name" value="Nucleotide-bd_a/b_plait_sf"/>
</dbReference>
<proteinExistence type="predicted"/>
<evidence type="ECO:0000259" key="5">
    <source>
        <dbReference type="PROSITE" id="PS50102"/>
    </source>
</evidence>
<dbReference type="Pfam" id="PF00076">
    <property type="entry name" value="RRM_1"/>
    <property type="match status" value="1"/>
</dbReference>
<dbReference type="CDD" id="cd12343">
    <property type="entry name" value="RRM1_2_CoAA_like"/>
    <property type="match status" value="1"/>
</dbReference>
<feature type="compositionally biased region" description="Pro residues" evidence="4">
    <location>
        <begin position="325"/>
        <end position="344"/>
    </location>
</feature>
<evidence type="ECO:0000313" key="7">
    <source>
        <dbReference type="EMBL" id="CAD7411893.1"/>
    </source>
</evidence>
<dbReference type="Pfam" id="PF00098">
    <property type="entry name" value="zf-CCHC"/>
    <property type="match status" value="1"/>
</dbReference>
<feature type="domain" description="RRM" evidence="5">
    <location>
        <begin position="145"/>
        <end position="215"/>
    </location>
</feature>
<evidence type="ECO:0000256" key="3">
    <source>
        <dbReference type="PROSITE-ProRule" id="PRU00176"/>
    </source>
</evidence>
<evidence type="ECO:0000256" key="1">
    <source>
        <dbReference type="ARBA" id="ARBA00022884"/>
    </source>
</evidence>
<dbReference type="EMBL" id="OD005657">
    <property type="protein sequence ID" value="CAD7411893.1"/>
    <property type="molecule type" value="Genomic_DNA"/>
</dbReference>
<protein>
    <recommendedName>
        <fullName evidence="8">RNA-binding protein lark</fullName>
    </recommendedName>
</protein>
<dbReference type="GO" id="GO:0003723">
    <property type="term" value="F:RNA binding"/>
    <property type="evidence" value="ECO:0007669"/>
    <property type="project" value="UniProtKB-UniRule"/>
</dbReference>
<dbReference type="PROSITE" id="PS50158">
    <property type="entry name" value="ZF_CCHC"/>
    <property type="match status" value="1"/>
</dbReference>
<dbReference type="SMART" id="SM00360">
    <property type="entry name" value="RRM"/>
    <property type="match status" value="1"/>
</dbReference>
<evidence type="ECO:0000259" key="6">
    <source>
        <dbReference type="PROSITE" id="PS50158"/>
    </source>
</evidence>
<name>A0A7R9DDN6_TIMPO</name>
<keyword evidence="2" id="KW-0862">Zinc</keyword>
<dbReference type="GO" id="GO:0008270">
    <property type="term" value="F:zinc ion binding"/>
    <property type="evidence" value="ECO:0007669"/>
    <property type="project" value="UniProtKB-KW"/>
</dbReference>
<feature type="region of interest" description="Disordered" evidence="4">
    <location>
        <begin position="69"/>
        <end position="92"/>
    </location>
</feature>
<keyword evidence="2" id="KW-0479">Metal-binding</keyword>
<dbReference type="InterPro" id="IPR050907">
    <property type="entry name" value="SRSF"/>
</dbReference>
<feature type="domain" description="CCHC-type" evidence="6">
    <location>
        <begin position="229"/>
        <end position="244"/>
    </location>
</feature>
<sequence length="466" mass="52763">MKINDRKGLQIAQTMLEAAFKKLEESDFAFEKIRNKQKQIQKRKTTMLDYFCARIGKVELEEGNPHLRGGRVENHLGKTTLSSPDRDSNLDLPVLSSRAQHDKCHMEHEDAGKEAIQNLNGSLVHGQAIKVEAATSRKGPLTPTTKVFVGNLTENTKAPEVRALFAKFGTVMECDIVRNYGFVHIESTDKVDEAIKELNGFVVDGQPMKVQISTSRVRQRPGMGDPEQCYRCGRGGHWSKECPRAGMGGPDRNGFRDRMFGREPYPPPPPPPFLRDRMLGRFSDGFYSDYYDRNRFEDTRDLFERRFPPLPPRDLGPSLRGRDFLPPPPLPPRPRESLPPPPPLGLSRSSSSLRESSFDRGSSEYSIFSRRSPTSSTPSRFSRMYEDFSRDSFDDRSIIPSVLQVVRETGDRLPVEARPDAMHRIKTSVIICRRSGGNVRSCGKPWNERVEDVARIDGTTSHRLTC</sequence>
<evidence type="ECO:0000256" key="4">
    <source>
        <dbReference type="SAM" id="MobiDB-lite"/>
    </source>
</evidence>
<feature type="compositionally biased region" description="Low complexity" evidence="4">
    <location>
        <begin position="345"/>
        <end position="355"/>
    </location>
</feature>
<dbReference type="InterPro" id="IPR000504">
    <property type="entry name" value="RRM_dom"/>
</dbReference>
<gene>
    <name evidence="7" type="ORF">TPSB3V08_LOCUS8130</name>
</gene>
<dbReference type="PROSITE" id="PS50102">
    <property type="entry name" value="RRM"/>
    <property type="match status" value="1"/>
</dbReference>
<keyword evidence="2" id="KW-0863">Zinc-finger</keyword>
<dbReference type="SMART" id="SM00343">
    <property type="entry name" value="ZnF_C2HC"/>
    <property type="match status" value="1"/>
</dbReference>
<accession>A0A7R9DDN6</accession>
<dbReference type="InterPro" id="IPR035979">
    <property type="entry name" value="RBD_domain_sf"/>
</dbReference>
<evidence type="ECO:0000256" key="2">
    <source>
        <dbReference type="PROSITE-ProRule" id="PRU00047"/>
    </source>
</evidence>
<dbReference type="AlphaFoldDB" id="A0A7R9DDN6"/>
<dbReference type="SUPFAM" id="SSF54928">
    <property type="entry name" value="RNA-binding domain, RBD"/>
    <property type="match status" value="1"/>
</dbReference>
<dbReference type="PANTHER" id="PTHR23147">
    <property type="entry name" value="SERINE/ARGININE RICH SPLICING FACTOR"/>
    <property type="match status" value="1"/>
</dbReference>
<dbReference type="InterPro" id="IPR001878">
    <property type="entry name" value="Znf_CCHC"/>
</dbReference>
<evidence type="ECO:0008006" key="8">
    <source>
        <dbReference type="Google" id="ProtNLM"/>
    </source>
</evidence>